<dbReference type="InterPro" id="IPR005895">
    <property type="entry name" value="ABC_transptr_haem_export_CcmA"/>
</dbReference>
<sequence length="236" mass="25899">MTNQDLFFTSDMTSDRDSRNRGNALLSVDKLGFDRAGEMLFSNVAFDVDAGQVLQIHGPNGSGKTTLLRVLAGLLRPSAGTIRWRGRDAHAHPESWRQSLAYLGHLNGISDELTAAENLAFSAVLGEVAEERVEVEEAALKSVGLDRYRHAIVRGLSQGQKRRLAISRLLLEHKPLWLLDEPAAALDEESSSVLEDVIKGHLERGGIVLMTTHKLITTSPSATRNLYFEPSGRCSD</sequence>
<dbReference type="InterPro" id="IPR027417">
    <property type="entry name" value="P-loop_NTPase"/>
</dbReference>
<keyword evidence="6" id="KW-0067">ATP-binding</keyword>
<evidence type="ECO:0000256" key="6">
    <source>
        <dbReference type="ARBA" id="ARBA00022840"/>
    </source>
</evidence>
<dbReference type="SMART" id="SM00382">
    <property type="entry name" value="AAA"/>
    <property type="match status" value="1"/>
</dbReference>
<dbReference type="InterPro" id="IPR003439">
    <property type="entry name" value="ABC_transporter-like_ATP-bd"/>
</dbReference>
<keyword evidence="4" id="KW-0547">Nucleotide-binding</keyword>
<proteinExistence type="predicted"/>
<evidence type="ECO:0000256" key="4">
    <source>
        <dbReference type="ARBA" id="ARBA00022741"/>
    </source>
</evidence>
<dbReference type="GO" id="GO:0017004">
    <property type="term" value="P:cytochrome complex assembly"/>
    <property type="evidence" value="ECO:0007669"/>
    <property type="project" value="UniProtKB-KW"/>
</dbReference>
<evidence type="ECO:0000259" key="9">
    <source>
        <dbReference type="PROSITE" id="PS50893"/>
    </source>
</evidence>
<name>A0A158GA04_CABSO</name>
<dbReference type="NCBIfam" id="TIGR01189">
    <property type="entry name" value="ccmA"/>
    <property type="match status" value="1"/>
</dbReference>
<dbReference type="Pfam" id="PF00005">
    <property type="entry name" value="ABC_tran"/>
    <property type="match status" value="1"/>
</dbReference>
<dbReference type="Proteomes" id="UP000054893">
    <property type="component" value="Unassembled WGS sequence"/>
</dbReference>
<dbReference type="RefSeq" id="WP_060819124.1">
    <property type="nucleotide sequence ID" value="NZ_FCOC02000005.1"/>
</dbReference>
<evidence type="ECO:0000256" key="1">
    <source>
        <dbReference type="ARBA" id="ARBA00022448"/>
    </source>
</evidence>
<evidence type="ECO:0000256" key="2">
    <source>
        <dbReference type="ARBA" id="ARBA00022475"/>
    </source>
</evidence>
<accession>A0A158GA04</accession>
<dbReference type="SUPFAM" id="SSF52540">
    <property type="entry name" value="P-loop containing nucleoside triphosphate hydrolases"/>
    <property type="match status" value="1"/>
</dbReference>
<evidence type="ECO:0000256" key="3">
    <source>
        <dbReference type="ARBA" id="ARBA00022519"/>
    </source>
</evidence>
<dbReference type="EMBL" id="FCOC02000005">
    <property type="protein sequence ID" value="SAL28935.1"/>
    <property type="molecule type" value="Genomic_DNA"/>
</dbReference>
<dbReference type="GO" id="GO:0022857">
    <property type="term" value="F:transmembrane transporter activity"/>
    <property type="evidence" value="ECO:0007669"/>
    <property type="project" value="InterPro"/>
</dbReference>
<dbReference type="NCBIfam" id="NF010061">
    <property type="entry name" value="PRK13538.1"/>
    <property type="match status" value="1"/>
</dbReference>
<protein>
    <submittedName>
        <fullName evidence="10">Nodulation ABC transporter NodI</fullName>
    </submittedName>
</protein>
<evidence type="ECO:0000256" key="8">
    <source>
        <dbReference type="ARBA" id="ARBA00023136"/>
    </source>
</evidence>
<dbReference type="PANTHER" id="PTHR43499:SF1">
    <property type="entry name" value="ABC TRANSPORTER I FAMILY MEMBER 1"/>
    <property type="match status" value="1"/>
</dbReference>
<dbReference type="OrthoDB" id="9800654at2"/>
<reference evidence="10 11" key="1">
    <citation type="submission" date="2016-01" db="EMBL/GenBank/DDBJ databases">
        <authorList>
            <person name="Oliw E.H."/>
        </authorList>
    </citation>
    <scope>NUCLEOTIDE SEQUENCE [LARGE SCALE GENOMIC DNA]</scope>
    <source>
        <strain evidence="10">LMG 22029</strain>
    </source>
</reference>
<evidence type="ECO:0000256" key="5">
    <source>
        <dbReference type="ARBA" id="ARBA00022748"/>
    </source>
</evidence>
<gene>
    <name evidence="10" type="ORF">AWB64_02463</name>
</gene>
<evidence type="ECO:0000256" key="7">
    <source>
        <dbReference type="ARBA" id="ARBA00022967"/>
    </source>
</evidence>
<keyword evidence="1" id="KW-0813">Transport</keyword>
<evidence type="ECO:0000313" key="11">
    <source>
        <dbReference type="Proteomes" id="UP000054893"/>
    </source>
</evidence>
<dbReference type="InterPro" id="IPR003593">
    <property type="entry name" value="AAA+_ATPase"/>
</dbReference>
<dbReference type="PANTHER" id="PTHR43499">
    <property type="entry name" value="ABC TRANSPORTER I FAMILY MEMBER 1"/>
    <property type="match status" value="1"/>
</dbReference>
<evidence type="ECO:0000313" key="10">
    <source>
        <dbReference type="EMBL" id="SAL28935.1"/>
    </source>
</evidence>
<dbReference type="AlphaFoldDB" id="A0A158GA04"/>
<keyword evidence="7" id="KW-1278">Translocase</keyword>
<dbReference type="PROSITE" id="PS00211">
    <property type="entry name" value="ABC_TRANSPORTER_1"/>
    <property type="match status" value="1"/>
</dbReference>
<feature type="domain" description="ABC transporter" evidence="9">
    <location>
        <begin position="26"/>
        <end position="236"/>
    </location>
</feature>
<dbReference type="GO" id="GO:0005524">
    <property type="term" value="F:ATP binding"/>
    <property type="evidence" value="ECO:0007669"/>
    <property type="project" value="UniProtKB-KW"/>
</dbReference>
<dbReference type="InterPro" id="IPR017871">
    <property type="entry name" value="ABC_transporter-like_CS"/>
</dbReference>
<organism evidence="10 11">
    <name type="scientific">Caballeronia sordidicola</name>
    <name type="common">Burkholderia sordidicola</name>
    <dbReference type="NCBI Taxonomy" id="196367"/>
    <lineage>
        <taxon>Bacteria</taxon>
        <taxon>Pseudomonadati</taxon>
        <taxon>Pseudomonadota</taxon>
        <taxon>Betaproteobacteria</taxon>
        <taxon>Burkholderiales</taxon>
        <taxon>Burkholderiaceae</taxon>
        <taxon>Caballeronia</taxon>
    </lineage>
</organism>
<keyword evidence="3" id="KW-0997">Cell inner membrane</keyword>
<dbReference type="PROSITE" id="PS50893">
    <property type="entry name" value="ABC_TRANSPORTER_2"/>
    <property type="match status" value="1"/>
</dbReference>
<keyword evidence="2" id="KW-1003">Cell membrane</keyword>
<dbReference type="GO" id="GO:0016887">
    <property type="term" value="F:ATP hydrolysis activity"/>
    <property type="evidence" value="ECO:0007669"/>
    <property type="project" value="InterPro"/>
</dbReference>
<keyword evidence="8" id="KW-0472">Membrane</keyword>
<dbReference type="Gene3D" id="3.40.50.300">
    <property type="entry name" value="P-loop containing nucleotide triphosphate hydrolases"/>
    <property type="match status" value="1"/>
</dbReference>
<keyword evidence="5" id="KW-0201">Cytochrome c-type biogenesis</keyword>